<dbReference type="EC" id="2.4.2.7" evidence="6 11"/>
<dbReference type="CDD" id="cd06223">
    <property type="entry name" value="PRTases_typeI"/>
    <property type="match status" value="1"/>
</dbReference>
<dbReference type="NCBIfam" id="NF002636">
    <property type="entry name" value="PRK02304.1-5"/>
    <property type="match status" value="1"/>
</dbReference>
<keyword evidence="10 11" id="KW-0660">Purine salvage</keyword>
<evidence type="ECO:0000313" key="13">
    <source>
        <dbReference type="EMBL" id="OOF35469.1"/>
    </source>
</evidence>
<keyword evidence="9 11" id="KW-0808">Transferase</keyword>
<comment type="catalytic activity">
    <reaction evidence="1 11">
        <text>AMP + diphosphate = 5-phospho-alpha-D-ribose 1-diphosphate + adenine</text>
        <dbReference type="Rhea" id="RHEA:16609"/>
        <dbReference type="ChEBI" id="CHEBI:16708"/>
        <dbReference type="ChEBI" id="CHEBI:33019"/>
        <dbReference type="ChEBI" id="CHEBI:58017"/>
        <dbReference type="ChEBI" id="CHEBI:456215"/>
        <dbReference type="EC" id="2.4.2.7"/>
    </reaction>
</comment>
<keyword evidence="14" id="KW-1185">Reference proteome</keyword>
<keyword evidence="7 11" id="KW-0963">Cytoplasm</keyword>
<accession>A0ABX3KVP4</accession>
<sequence length="181" mass="19519">MSNDNLDVIKQSIQTIPDYPKPGILFRDVTSLMEDPTAYQATIDALVAKYRDQGFTKVIGTESRGFLFGAPLALALALPFVPVRKPGKLPRAVISENYQLEYGEDTLEIHSDAIDDGDKVLVIDDLLATGGTIEATVKLVRRLGGTVEHAGFVISLPDIGGEEKLTALGVSVYSLCEFAGH</sequence>
<evidence type="ECO:0000256" key="10">
    <source>
        <dbReference type="ARBA" id="ARBA00022726"/>
    </source>
</evidence>
<dbReference type="GO" id="GO:0016757">
    <property type="term" value="F:glycosyltransferase activity"/>
    <property type="evidence" value="ECO:0007669"/>
    <property type="project" value="UniProtKB-KW"/>
</dbReference>
<dbReference type="EMBL" id="MUFR01000001">
    <property type="protein sequence ID" value="OOF35469.1"/>
    <property type="molecule type" value="Genomic_DNA"/>
</dbReference>
<evidence type="ECO:0000256" key="11">
    <source>
        <dbReference type="HAMAP-Rule" id="MF_00004"/>
    </source>
</evidence>
<gene>
    <name evidence="11" type="primary">apt</name>
    <name evidence="13" type="ORF">BZJ21_00425</name>
</gene>
<evidence type="ECO:0000256" key="1">
    <source>
        <dbReference type="ARBA" id="ARBA00000868"/>
    </source>
</evidence>
<comment type="pathway">
    <text evidence="4 11">Purine metabolism; AMP biosynthesis via salvage pathway; AMP from adenine: step 1/1.</text>
</comment>
<name>A0ABX3KVP4_SALCS</name>
<comment type="function">
    <text evidence="2 11">Catalyzes a salvage reaction resulting in the formation of AMP, that is energically less costly than de novo synthesis.</text>
</comment>
<dbReference type="HAMAP" id="MF_00004">
    <property type="entry name" value="Aden_phosphoribosyltr"/>
    <property type="match status" value="1"/>
</dbReference>
<dbReference type="SUPFAM" id="SSF53271">
    <property type="entry name" value="PRTase-like"/>
    <property type="match status" value="1"/>
</dbReference>
<dbReference type="PANTHER" id="PTHR32315">
    <property type="entry name" value="ADENINE PHOSPHORIBOSYLTRANSFERASE"/>
    <property type="match status" value="1"/>
</dbReference>
<evidence type="ECO:0000259" key="12">
    <source>
        <dbReference type="Pfam" id="PF00156"/>
    </source>
</evidence>
<keyword evidence="8 11" id="KW-0328">Glycosyltransferase</keyword>
<dbReference type="NCBIfam" id="TIGR01090">
    <property type="entry name" value="apt"/>
    <property type="match status" value="1"/>
</dbReference>
<organism evidence="13 14">
    <name type="scientific">Salinivibrio costicola subsp. alcaliphilus</name>
    <dbReference type="NCBI Taxonomy" id="272773"/>
    <lineage>
        <taxon>Bacteria</taxon>
        <taxon>Pseudomonadati</taxon>
        <taxon>Pseudomonadota</taxon>
        <taxon>Gammaproteobacteria</taxon>
        <taxon>Vibrionales</taxon>
        <taxon>Vibrionaceae</taxon>
        <taxon>Salinivibrio</taxon>
    </lineage>
</organism>
<comment type="subunit">
    <text evidence="11">Homodimer.</text>
</comment>
<dbReference type="InterPro" id="IPR050054">
    <property type="entry name" value="UPRTase/APRTase"/>
</dbReference>
<dbReference type="NCBIfam" id="NF002632">
    <property type="entry name" value="PRK02304.1-1"/>
    <property type="match status" value="1"/>
</dbReference>
<evidence type="ECO:0000256" key="2">
    <source>
        <dbReference type="ARBA" id="ARBA00003968"/>
    </source>
</evidence>
<dbReference type="Gene3D" id="3.40.50.2020">
    <property type="match status" value="1"/>
</dbReference>
<evidence type="ECO:0000256" key="6">
    <source>
        <dbReference type="ARBA" id="ARBA00011893"/>
    </source>
</evidence>
<dbReference type="InterPro" id="IPR000836">
    <property type="entry name" value="PRTase_dom"/>
</dbReference>
<comment type="similarity">
    <text evidence="5 11">Belongs to the purine/pyrimidine phosphoribosyltransferase family.</text>
</comment>
<evidence type="ECO:0000256" key="7">
    <source>
        <dbReference type="ARBA" id="ARBA00022490"/>
    </source>
</evidence>
<evidence type="ECO:0000256" key="9">
    <source>
        <dbReference type="ARBA" id="ARBA00022679"/>
    </source>
</evidence>
<comment type="subcellular location">
    <subcellularLocation>
        <location evidence="3 11">Cytoplasm</location>
    </subcellularLocation>
</comment>
<reference evidence="14" key="1">
    <citation type="submission" date="2017-01" db="EMBL/GenBank/DDBJ databases">
        <title>Draft genome of the species Salinivibrio costicola subsp. alcaliphilus.</title>
        <authorList>
            <person name="Lopez-Hermoso C."/>
            <person name="De La Haba R."/>
            <person name="Sanchez-Porro C."/>
            <person name="Ventosa A."/>
        </authorList>
    </citation>
    <scope>NUCLEOTIDE SEQUENCE [LARGE SCALE GENOMIC DNA]</scope>
    <source>
        <strain evidence="14">CBH448</strain>
    </source>
</reference>
<dbReference type="InterPro" id="IPR029057">
    <property type="entry name" value="PRTase-like"/>
</dbReference>
<dbReference type="PANTHER" id="PTHR32315:SF3">
    <property type="entry name" value="ADENINE PHOSPHORIBOSYLTRANSFERASE"/>
    <property type="match status" value="1"/>
</dbReference>
<evidence type="ECO:0000256" key="8">
    <source>
        <dbReference type="ARBA" id="ARBA00022676"/>
    </source>
</evidence>
<dbReference type="Proteomes" id="UP000189431">
    <property type="component" value="Unassembled WGS sequence"/>
</dbReference>
<dbReference type="InterPro" id="IPR005764">
    <property type="entry name" value="Ade_phspho_trans"/>
</dbReference>
<protein>
    <recommendedName>
        <fullName evidence="6 11">Adenine phosphoribosyltransferase</fullName>
        <shortName evidence="11">APRT</shortName>
        <ecNumber evidence="6 11">2.4.2.7</ecNumber>
    </recommendedName>
</protein>
<feature type="domain" description="Phosphoribosyltransferase" evidence="12">
    <location>
        <begin position="36"/>
        <end position="146"/>
    </location>
</feature>
<evidence type="ECO:0000313" key="14">
    <source>
        <dbReference type="Proteomes" id="UP000189431"/>
    </source>
</evidence>
<proteinExistence type="inferred from homology"/>
<evidence type="ECO:0000256" key="5">
    <source>
        <dbReference type="ARBA" id="ARBA00008391"/>
    </source>
</evidence>
<evidence type="ECO:0000256" key="4">
    <source>
        <dbReference type="ARBA" id="ARBA00004659"/>
    </source>
</evidence>
<dbReference type="RefSeq" id="WP_021022485.1">
    <property type="nucleotide sequence ID" value="NZ_MUFR01000001.1"/>
</dbReference>
<dbReference type="NCBIfam" id="NF002634">
    <property type="entry name" value="PRK02304.1-3"/>
    <property type="match status" value="1"/>
</dbReference>
<evidence type="ECO:0000256" key="3">
    <source>
        <dbReference type="ARBA" id="ARBA00004496"/>
    </source>
</evidence>
<dbReference type="Pfam" id="PF00156">
    <property type="entry name" value="Pribosyltran"/>
    <property type="match status" value="1"/>
</dbReference>
<comment type="caution">
    <text evidence="13">The sequence shown here is derived from an EMBL/GenBank/DDBJ whole genome shotgun (WGS) entry which is preliminary data.</text>
</comment>